<dbReference type="Proteomes" id="UP000218231">
    <property type="component" value="Unassembled WGS sequence"/>
</dbReference>
<protein>
    <submittedName>
        <fullName evidence="2">Uncharacterized protein</fullName>
    </submittedName>
</protein>
<accession>A0A2A2K6C1</accession>
<feature type="region of interest" description="Disordered" evidence="1">
    <location>
        <begin position="1"/>
        <end position="42"/>
    </location>
</feature>
<keyword evidence="3" id="KW-1185">Reference proteome</keyword>
<sequence length="117" mass="12701">MRSLPHRRTDRAGHDMHREHPRPAPNQVGPAGDQPGGDRANRCRDQLGLLRDISQKCRQTSRGVVCRYDSVAHRLSPCGISPRTCAWASSAKMPAPPNRLPSTAGAINPPSVCHAPV</sequence>
<organism evidence="2 3">
    <name type="scientific">Diploscapter pachys</name>
    <dbReference type="NCBI Taxonomy" id="2018661"/>
    <lineage>
        <taxon>Eukaryota</taxon>
        <taxon>Metazoa</taxon>
        <taxon>Ecdysozoa</taxon>
        <taxon>Nematoda</taxon>
        <taxon>Chromadorea</taxon>
        <taxon>Rhabditida</taxon>
        <taxon>Rhabditina</taxon>
        <taxon>Rhabditomorpha</taxon>
        <taxon>Rhabditoidea</taxon>
        <taxon>Rhabditidae</taxon>
        <taxon>Diploscapter</taxon>
    </lineage>
</organism>
<dbReference type="AlphaFoldDB" id="A0A2A2K6C1"/>
<reference evidence="2 3" key="1">
    <citation type="journal article" date="2017" name="Curr. Biol.">
        <title>Genome architecture and evolution of a unichromosomal asexual nematode.</title>
        <authorList>
            <person name="Fradin H."/>
            <person name="Zegar C."/>
            <person name="Gutwein M."/>
            <person name="Lucas J."/>
            <person name="Kovtun M."/>
            <person name="Corcoran D."/>
            <person name="Baugh L.R."/>
            <person name="Kiontke K."/>
            <person name="Gunsalus K."/>
            <person name="Fitch D.H."/>
            <person name="Piano F."/>
        </authorList>
    </citation>
    <scope>NUCLEOTIDE SEQUENCE [LARGE SCALE GENOMIC DNA]</scope>
    <source>
        <strain evidence="2">PF1309</strain>
    </source>
</reference>
<evidence type="ECO:0000313" key="2">
    <source>
        <dbReference type="EMBL" id="PAV69556.1"/>
    </source>
</evidence>
<dbReference type="EMBL" id="LIAE01009490">
    <property type="protein sequence ID" value="PAV69556.1"/>
    <property type="molecule type" value="Genomic_DNA"/>
</dbReference>
<feature type="region of interest" description="Disordered" evidence="1">
    <location>
        <begin position="90"/>
        <end position="117"/>
    </location>
</feature>
<feature type="compositionally biased region" description="Basic and acidic residues" evidence="1">
    <location>
        <begin position="10"/>
        <end position="22"/>
    </location>
</feature>
<proteinExistence type="predicted"/>
<comment type="caution">
    <text evidence="2">The sequence shown here is derived from an EMBL/GenBank/DDBJ whole genome shotgun (WGS) entry which is preliminary data.</text>
</comment>
<name>A0A2A2K6C1_9BILA</name>
<gene>
    <name evidence="2" type="ORF">WR25_17609</name>
</gene>
<evidence type="ECO:0000256" key="1">
    <source>
        <dbReference type="SAM" id="MobiDB-lite"/>
    </source>
</evidence>
<evidence type="ECO:0000313" key="3">
    <source>
        <dbReference type="Proteomes" id="UP000218231"/>
    </source>
</evidence>